<gene>
    <name evidence="2" type="ORF">EQY75_01500</name>
</gene>
<dbReference type="InterPro" id="IPR045749">
    <property type="entry name" value="DUF6090"/>
</dbReference>
<sequence>MFRFFRQIRQQLLGDVKNTKYLKYAVGEILLVVIGILLALQINDWNEDRKSRNFEVEMLQQIRVNLLQDRNALSKIADNGNRALRAADSILSVTAEHDSLAHWVGRFMQFNRFQPLTNGYEVLKSKGLDQIRNKDLRFLLGTYYDDRIKFIGQAIKDIEWEFMNEWLPILKRNVVSFTFGKSAVLKDYSIFTTEGLERNIIVMNKDNYGGSVVYIEEGLVLIDSLLNMIDEELKK</sequence>
<reference evidence="2 3" key="1">
    <citation type="submission" date="2019-01" db="EMBL/GenBank/DDBJ databases">
        <title>Muriicola soli sp. nov., isolated from soil.</title>
        <authorList>
            <person name="Kang H.J."/>
            <person name="Kim S.B."/>
        </authorList>
    </citation>
    <scope>NUCLEOTIDE SEQUENCE [LARGE SCALE GENOMIC DNA]</scope>
    <source>
        <strain evidence="2 3">MMS17-SY002</strain>
    </source>
</reference>
<dbReference type="EMBL" id="CP035544">
    <property type="protein sequence ID" value="QBA63341.1"/>
    <property type="molecule type" value="Genomic_DNA"/>
</dbReference>
<feature type="transmembrane region" description="Helical" evidence="1">
    <location>
        <begin position="21"/>
        <end position="42"/>
    </location>
</feature>
<dbReference type="RefSeq" id="WP_129602233.1">
    <property type="nucleotide sequence ID" value="NZ_CP035544.1"/>
</dbReference>
<proteinExistence type="predicted"/>
<evidence type="ECO:0000313" key="2">
    <source>
        <dbReference type="EMBL" id="QBA63341.1"/>
    </source>
</evidence>
<keyword evidence="1" id="KW-1133">Transmembrane helix</keyword>
<dbReference type="OrthoDB" id="821805at2"/>
<dbReference type="KEGG" id="mur:EQY75_01500"/>
<evidence type="ECO:0000256" key="1">
    <source>
        <dbReference type="SAM" id="Phobius"/>
    </source>
</evidence>
<keyword evidence="3" id="KW-1185">Reference proteome</keyword>
<dbReference type="AlphaFoldDB" id="A0A411E6M1"/>
<dbReference type="Proteomes" id="UP000290889">
    <property type="component" value="Chromosome"/>
</dbReference>
<accession>A0A411E6M1</accession>
<evidence type="ECO:0000313" key="3">
    <source>
        <dbReference type="Proteomes" id="UP000290889"/>
    </source>
</evidence>
<dbReference type="Pfam" id="PF19578">
    <property type="entry name" value="DUF6090"/>
    <property type="match status" value="1"/>
</dbReference>
<organism evidence="2 3">
    <name type="scientific">Muriicola soli</name>
    <dbReference type="NCBI Taxonomy" id="2507538"/>
    <lineage>
        <taxon>Bacteria</taxon>
        <taxon>Pseudomonadati</taxon>
        <taxon>Bacteroidota</taxon>
        <taxon>Flavobacteriia</taxon>
        <taxon>Flavobacteriales</taxon>
        <taxon>Flavobacteriaceae</taxon>
        <taxon>Muriicola</taxon>
    </lineage>
</organism>
<protein>
    <submittedName>
        <fullName evidence="2">Uncharacterized protein</fullName>
    </submittedName>
</protein>
<keyword evidence="1" id="KW-0812">Transmembrane</keyword>
<keyword evidence="1" id="KW-0472">Membrane</keyword>
<name>A0A411E6M1_9FLAO</name>